<protein>
    <recommendedName>
        <fullName evidence="1">F-box domain-containing protein</fullName>
    </recommendedName>
</protein>
<dbReference type="Proteomes" id="UP000007752">
    <property type="component" value="Chromosome 9"/>
</dbReference>
<reference evidence="2" key="2">
    <citation type="submission" date="2008-12" db="EMBL/GenBank/DDBJ databases">
        <title>Improved gene annotation of the rice (Oryza sativa) genomes.</title>
        <authorList>
            <person name="Wang J."/>
            <person name="Li R."/>
            <person name="Fan W."/>
            <person name="Huang Q."/>
            <person name="Zhang J."/>
            <person name="Zhou Y."/>
            <person name="Hu Y."/>
            <person name="Zi S."/>
            <person name="Li J."/>
            <person name="Ni P."/>
            <person name="Zheng H."/>
            <person name="Zhang Y."/>
            <person name="Zhao M."/>
            <person name="Hao Q."/>
            <person name="McDermott J."/>
            <person name="Samudrala R."/>
            <person name="Kristiansen K."/>
            <person name="Wong G.K.-S."/>
        </authorList>
    </citation>
    <scope>NUCLEOTIDE SEQUENCE</scope>
</reference>
<organism evidence="2">
    <name type="scientific">Oryza sativa subsp. japonica</name>
    <name type="common">Rice</name>
    <dbReference type="NCBI Taxonomy" id="39947"/>
    <lineage>
        <taxon>Eukaryota</taxon>
        <taxon>Viridiplantae</taxon>
        <taxon>Streptophyta</taxon>
        <taxon>Embryophyta</taxon>
        <taxon>Tracheophyta</taxon>
        <taxon>Spermatophyta</taxon>
        <taxon>Magnoliopsida</taxon>
        <taxon>Liliopsida</taxon>
        <taxon>Poales</taxon>
        <taxon>Poaceae</taxon>
        <taxon>BOP clade</taxon>
        <taxon>Oryzoideae</taxon>
        <taxon>Oryzeae</taxon>
        <taxon>Oryzinae</taxon>
        <taxon>Oryza</taxon>
        <taxon>Oryza sativa</taxon>
    </lineage>
</organism>
<reference evidence="2" key="1">
    <citation type="journal article" date="2005" name="PLoS Biol.">
        <title>The genomes of Oryza sativa: a history of duplications.</title>
        <authorList>
            <person name="Yu J."/>
            <person name="Wang J."/>
            <person name="Lin W."/>
            <person name="Li S."/>
            <person name="Li H."/>
            <person name="Zhou J."/>
            <person name="Ni P."/>
            <person name="Dong W."/>
            <person name="Hu S."/>
            <person name="Zeng C."/>
            <person name="Zhang J."/>
            <person name="Zhang Y."/>
            <person name="Li R."/>
            <person name="Xu Z."/>
            <person name="Li S."/>
            <person name="Li X."/>
            <person name="Zheng H."/>
            <person name="Cong L."/>
            <person name="Lin L."/>
            <person name="Yin J."/>
            <person name="Geng J."/>
            <person name="Li G."/>
            <person name="Shi J."/>
            <person name="Liu J."/>
            <person name="Lv H."/>
            <person name="Li J."/>
            <person name="Wang J."/>
            <person name="Deng Y."/>
            <person name="Ran L."/>
            <person name="Shi X."/>
            <person name="Wang X."/>
            <person name="Wu Q."/>
            <person name="Li C."/>
            <person name="Ren X."/>
            <person name="Wang J."/>
            <person name="Wang X."/>
            <person name="Li D."/>
            <person name="Liu D."/>
            <person name="Zhang X."/>
            <person name="Ji Z."/>
            <person name="Zhao W."/>
            <person name="Sun Y."/>
            <person name="Zhang Z."/>
            <person name="Bao J."/>
            <person name="Han Y."/>
            <person name="Dong L."/>
            <person name="Ji J."/>
            <person name="Chen P."/>
            <person name="Wu S."/>
            <person name="Liu J."/>
            <person name="Xiao Y."/>
            <person name="Bu D."/>
            <person name="Tan J."/>
            <person name="Yang L."/>
            <person name="Ye C."/>
            <person name="Zhang J."/>
            <person name="Xu J."/>
            <person name="Zhou Y."/>
            <person name="Yu Y."/>
            <person name="Zhang B."/>
            <person name="Zhuang S."/>
            <person name="Wei H."/>
            <person name="Liu B."/>
            <person name="Lei M."/>
            <person name="Yu H."/>
            <person name="Li Y."/>
            <person name="Xu H."/>
            <person name="Wei S."/>
            <person name="He X."/>
            <person name="Fang L."/>
            <person name="Zhang Z."/>
            <person name="Zhang Y."/>
            <person name="Huang X."/>
            <person name="Su Z."/>
            <person name="Tong W."/>
            <person name="Li J."/>
            <person name="Tong Z."/>
            <person name="Li S."/>
            <person name="Ye J."/>
            <person name="Wang L."/>
            <person name="Fang L."/>
            <person name="Lei T."/>
            <person name="Chen C."/>
            <person name="Chen H."/>
            <person name="Xu Z."/>
            <person name="Li H."/>
            <person name="Huang H."/>
            <person name="Zhang F."/>
            <person name="Xu H."/>
            <person name="Li N."/>
            <person name="Zhao C."/>
            <person name="Li S."/>
            <person name="Dong L."/>
            <person name="Huang Y."/>
            <person name="Li L."/>
            <person name="Xi Y."/>
            <person name="Qi Q."/>
            <person name="Li W."/>
            <person name="Zhang B."/>
            <person name="Hu W."/>
            <person name="Zhang Y."/>
            <person name="Tian X."/>
            <person name="Jiao Y."/>
            <person name="Liang X."/>
            <person name="Jin J."/>
            <person name="Gao L."/>
            <person name="Zheng W."/>
            <person name="Hao B."/>
            <person name="Liu S."/>
            <person name="Wang W."/>
            <person name="Yuan L."/>
            <person name="Cao M."/>
            <person name="McDermott J."/>
            <person name="Samudrala R."/>
            <person name="Wang J."/>
            <person name="Wong G.K."/>
            <person name="Yang H."/>
        </authorList>
    </citation>
    <scope>NUCLEOTIDE SEQUENCE [LARGE SCALE GENOMIC DNA]</scope>
</reference>
<name>B9G3D4_ORYSJ</name>
<evidence type="ECO:0000259" key="1">
    <source>
        <dbReference type="Pfam" id="PF00646"/>
    </source>
</evidence>
<proteinExistence type="predicted"/>
<evidence type="ECO:0000313" key="2">
    <source>
        <dbReference type="EMBL" id="EEE69631.1"/>
    </source>
</evidence>
<dbReference type="Pfam" id="PF00646">
    <property type="entry name" value="F-box"/>
    <property type="match status" value="1"/>
</dbReference>
<dbReference type="EMBL" id="CM000146">
    <property type="protein sequence ID" value="EEE69631.1"/>
    <property type="molecule type" value="Genomic_DNA"/>
</dbReference>
<dbReference type="InterPro" id="IPR036047">
    <property type="entry name" value="F-box-like_dom_sf"/>
</dbReference>
<gene>
    <name evidence="2" type="ORF">OsJ_29220</name>
</gene>
<dbReference type="InterPro" id="IPR001810">
    <property type="entry name" value="F-box_dom"/>
</dbReference>
<dbReference type="Gene3D" id="1.20.1280.50">
    <property type="match status" value="1"/>
</dbReference>
<sequence>MEATASMLQARDWSSLPTDVLVLILERMRWSTHPSVVLVCQQWRSAVSLSPFYPAWITPLLLNTADIGTANIRHDEGFKILDKLNSFGFKGEDSYLLESNQGELMVVLIERHGKMVHVVKLNEQRMEWEKYSLHGQKVFTGSQTTMMKKTKFNWMEIKVFFLRLGHGATIEYWGTERADYSIWVDFADD</sequence>
<dbReference type="SUPFAM" id="SSF81383">
    <property type="entry name" value="F-box domain"/>
    <property type="match status" value="1"/>
</dbReference>
<accession>B9G3D4</accession>
<dbReference type="AlphaFoldDB" id="B9G3D4"/>
<feature type="domain" description="F-box" evidence="1">
    <location>
        <begin position="13"/>
        <end position="53"/>
    </location>
</feature>